<feature type="non-terminal residue" evidence="1">
    <location>
        <position position="22"/>
    </location>
</feature>
<evidence type="ECO:0000313" key="1">
    <source>
        <dbReference type="EMBL" id="KKL69853.1"/>
    </source>
</evidence>
<dbReference type="AlphaFoldDB" id="A0A0F9E774"/>
<name>A0A0F9E774_9ZZZZ</name>
<accession>A0A0F9E774</accession>
<proteinExistence type="predicted"/>
<organism evidence="1">
    <name type="scientific">marine sediment metagenome</name>
    <dbReference type="NCBI Taxonomy" id="412755"/>
    <lineage>
        <taxon>unclassified sequences</taxon>
        <taxon>metagenomes</taxon>
        <taxon>ecological metagenomes</taxon>
    </lineage>
</organism>
<comment type="caution">
    <text evidence="1">The sequence shown here is derived from an EMBL/GenBank/DDBJ whole genome shotgun (WGS) entry which is preliminary data.</text>
</comment>
<reference evidence="1" key="1">
    <citation type="journal article" date="2015" name="Nature">
        <title>Complex archaea that bridge the gap between prokaryotes and eukaryotes.</title>
        <authorList>
            <person name="Spang A."/>
            <person name="Saw J.H."/>
            <person name="Jorgensen S.L."/>
            <person name="Zaremba-Niedzwiedzka K."/>
            <person name="Martijn J."/>
            <person name="Lind A.E."/>
            <person name="van Eijk R."/>
            <person name="Schleper C."/>
            <person name="Guy L."/>
            <person name="Ettema T.J."/>
        </authorList>
    </citation>
    <scope>NUCLEOTIDE SEQUENCE</scope>
</reference>
<dbReference type="EMBL" id="LAZR01026083">
    <property type="protein sequence ID" value="KKL69853.1"/>
    <property type="molecule type" value="Genomic_DNA"/>
</dbReference>
<gene>
    <name evidence="1" type="ORF">LCGC14_2110790</name>
</gene>
<protein>
    <submittedName>
        <fullName evidence="1">Uncharacterized protein</fullName>
    </submittedName>
</protein>
<sequence>MSKDVSLRKTLIDEACNLIDHD</sequence>